<feature type="domain" description="Beta-lactamase-related" evidence="1">
    <location>
        <begin position="40"/>
        <end position="370"/>
    </location>
</feature>
<name>A0A098G9X6_9GAMM</name>
<dbReference type="InterPro" id="IPR012338">
    <property type="entry name" value="Beta-lactam/transpept-like"/>
</dbReference>
<dbReference type="AlphaFoldDB" id="A0A098G9X6"/>
<organism evidence="2 3">
    <name type="scientific">Legionella fallonii LLAP-10</name>
    <dbReference type="NCBI Taxonomy" id="1212491"/>
    <lineage>
        <taxon>Bacteria</taxon>
        <taxon>Pseudomonadati</taxon>
        <taxon>Pseudomonadota</taxon>
        <taxon>Gammaproteobacteria</taxon>
        <taxon>Legionellales</taxon>
        <taxon>Legionellaceae</taxon>
        <taxon>Legionella</taxon>
    </lineage>
</organism>
<dbReference type="STRING" id="1212491.LFA_2935"/>
<protein>
    <submittedName>
        <fullName evidence="2">D-stereospecific peptide hydrolase (Modular protein)</fullName>
    </submittedName>
</protein>
<dbReference type="Proteomes" id="UP000032430">
    <property type="component" value="Chromosome I"/>
</dbReference>
<proteinExistence type="predicted"/>
<dbReference type="PANTHER" id="PTHR46825:SF7">
    <property type="entry name" value="D-ALANYL-D-ALANINE CARBOXYPEPTIDASE"/>
    <property type="match status" value="1"/>
</dbReference>
<accession>A0A098G9X6</accession>
<dbReference type="Pfam" id="PF00144">
    <property type="entry name" value="Beta-lactamase"/>
    <property type="match status" value="1"/>
</dbReference>
<dbReference type="PANTHER" id="PTHR46825">
    <property type="entry name" value="D-ALANYL-D-ALANINE-CARBOXYPEPTIDASE/ENDOPEPTIDASE AMPH"/>
    <property type="match status" value="1"/>
</dbReference>
<sequence length="426" mass="47432">MRDNLRNKFGVFLICLTAVLGVDVSYAGCGQNINEGIQKIIDEERVKYHIPGIEVSISCPGEDSPRDFVSGTTTLNGDVPIRPEHLFQIGSETKSFISAVILQLEAEGRLSIYDPIGNYLKNIPEAWQDVTIQQLLNHTSGIFNYTEVVELWTALMTSDFKMQFSSDELISFVKNKEFNFFPGLGWSYSNTNYILAGMVVQAVTGKSIEEEINTRLLQPLHLSNTYYYAGAYNDDMLQRMAHGYSSIGLFPDEPKDITSQNMSWANAAGAIVSTSHDIAIWLRHLLTDDNLLSANQRQELLSLVDVENGQPLPFESDKVGYGLGVIRFNLPSGEIWGHDGGTFGFISHMSWLKCNDVVITAIVNHVDKSEADGLGSTAITMDLINFIQQADTTKQCQMGLMPSKRSLSKQLQSIRSLDRLVPKRSQ</sequence>
<evidence type="ECO:0000259" key="1">
    <source>
        <dbReference type="Pfam" id="PF00144"/>
    </source>
</evidence>
<dbReference type="OrthoDB" id="5638366at2"/>
<reference evidence="3" key="1">
    <citation type="submission" date="2014-09" db="EMBL/GenBank/DDBJ databases">
        <authorList>
            <person name="Gomez-Valero L."/>
        </authorList>
    </citation>
    <scope>NUCLEOTIDE SEQUENCE [LARGE SCALE GENOMIC DNA]</scope>
    <source>
        <strain evidence="3">ATCC700992</strain>
    </source>
</reference>
<keyword evidence="3" id="KW-1185">Reference proteome</keyword>
<dbReference type="InterPro" id="IPR050491">
    <property type="entry name" value="AmpC-like"/>
</dbReference>
<keyword evidence="2" id="KW-0378">Hydrolase</keyword>
<dbReference type="HOGENOM" id="CLU_020027_2_1_6"/>
<dbReference type="EMBL" id="LN614827">
    <property type="protein sequence ID" value="CEG58290.1"/>
    <property type="molecule type" value="Genomic_DNA"/>
</dbReference>
<evidence type="ECO:0000313" key="2">
    <source>
        <dbReference type="EMBL" id="CEG58290.1"/>
    </source>
</evidence>
<gene>
    <name evidence="2" type="ORF">LFA_2935</name>
</gene>
<evidence type="ECO:0000313" key="3">
    <source>
        <dbReference type="Proteomes" id="UP000032430"/>
    </source>
</evidence>
<dbReference type="Gene3D" id="3.40.710.10">
    <property type="entry name" value="DD-peptidase/beta-lactamase superfamily"/>
    <property type="match status" value="1"/>
</dbReference>
<dbReference type="InterPro" id="IPR001466">
    <property type="entry name" value="Beta-lactam-related"/>
</dbReference>
<dbReference type="GO" id="GO:0016787">
    <property type="term" value="F:hydrolase activity"/>
    <property type="evidence" value="ECO:0007669"/>
    <property type="project" value="UniProtKB-KW"/>
</dbReference>
<dbReference type="SUPFAM" id="SSF56601">
    <property type="entry name" value="beta-lactamase/transpeptidase-like"/>
    <property type="match status" value="1"/>
</dbReference>
<dbReference type="KEGG" id="lfa:LFA_2935"/>